<dbReference type="EMBL" id="NEVQ01000020">
    <property type="protein sequence ID" value="OZI52966.1"/>
    <property type="molecule type" value="Genomic_DNA"/>
</dbReference>
<dbReference type="InterPro" id="IPR018062">
    <property type="entry name" value="HTH_AraC-typ_CS"/>
</dbReference>
<keyword evidence="2" id="KW-0238">DNA-binding</keyword>
<dbReference type="AlphaFoldDB" id="A0A261TTI4"/>
<accession>A0A261TTI4</accession>
<dbReference type="GO" id="GO:0003700">
    <property type="term" value="F:DNA-binding transcription factor activity"/>
    <property type="evidence" value="ECO:0007669"/>
    <property type="project" value="InterPro"/>
</dbReference>
<protein>
    <submittedName>
        <fullName evidence="5">AraC family transcriptional regulator</fullName>
    </submittedName>
</protein>
<feature type="domain" description="HTH araC/xylS-type" evidence="4">
    <location>
        <begin position="202"/>
        <end position="300"/>
    </location>
</feature>
<keyword evidence="3" id="KW-0804">Transcription</keyword>
<keyword evidence="1" id="KW-0805">Transcription regulation</keyword>
<dbReference type="InterPro" id="IPR050204">
    <property type="entry name" value="AraC_XylS_family_regulators"/>
</dbReference>
<dbReference type="InterPro" id="IPR018060">
    <property type="entry name" value="HTH_AraC"/>
</dbReference>
<dbReference type="SMART" id="SM00342">
    <property type="entry name" value="HTH_ARAC"/>
    <property type="match status" value="1"/>
</dbReference>
<gene>
    <name evidence="5" type="ORF">CAL20_20120</name>
</gene>
<evidence type="ECO:0000313" key="5">
    <source>
        <dbReference type="EMBL" id="OZI52966.1"/>
    </source>
</evidence>
<evidence type="ECO:0000259" key="4">
    <source>
        <dbReference type="PROSITE" id="PS01124"/>
    </source>
</evidence>
<proteinExistence type="predicted"/>
<keyword evidence="6" id="KW-1185">Reference proteome</keyword>
<dbReference type="PANTHER" id="PTHR46796:SF6">
    <property type="entry name" value="ARAC SUBFAMILY"/>
    <property type="match status" value="1"/>
</dbReference>
<dbReference type="PROSITE" id="PS00041">
    <property type="entry name" value="HTH_ARAC_FAMILY_1"/>
    <property type="match status" value="1"/>
</dbReference>
<evidence type="ECO:0000256" key="3">
    <source>
        <dbReference type="ARBA" id="ARBA00023163"/>
    </source>
</evidence>
<comment type="caution">
    <text evidence="5">The sequence shown here is derived from an EMBL/GenBank/DDBJ whole genome shotgun (WGS) entry which is preliminary data.</text>
</comment>
<dbReference type="InterPro" id="IPR020449">
    <property type="entry name" value="Tscrpt_reg_AraC-type_HTH"/>
</dbReference>
<dbReference type="PROSITE" id="PS01124">
    <property type="entry name" value="HTH_ARAC_FAMILY_2"/>
    <property type="match status" value="1"/>
</dbReference>
<reference evidence="5 6" key="1">
    <citation type="submission" date="2017-05" db="EMBL/GenBank/DDBJ databases">
        <title>Complete and WGS of Bordetella genogroups.</title>
        <authorList>
            <person name="Spilker T."/>
            <person name="LiPuma J."/>
        </authorList>
    </citation>
    <scope>NUCLEOTIDE SEQUENCE [LARGE SCALE GENOMIC DNA]</scope>
    <source>
        <strain evidence="5 6">AU9919</strain>
    </source>
</reference>
<dbReference type="Pfam" id="PF12833">
    <property type="entry name" value="HTH_18"/>
    <property type="match status" value="1"/>
</dbReference>
<sequence length="310" mass="34167">MDTTHRASAQLLQPLVGNGQILASQPDGQALQKHSLYGGQITIDRRRWTCREAEFRWTAPQHVIILTERGATARTHIRDGAKHIYDGRDRSGVISFVPAGVERNGYFRDADLVYTALWVDPHLDLPGCSKLSTVPLRVNTSDSVIRALMASLAAEMAAGQLPEAAYLEHVLAVISLRLGGNVGRQSADAAAKLPRLGRGVLKRLDDYIESHIEAGISLSELARLAGMPIDTFARRFKAETGMAPYAYVIERRVRRAKTLLRTLNLPISEIAFGLGFSSQSHFTSTFRRVIGITPYAYRQRAGFQDSDIAS</sequence>
<dbReference type="GO" id="GO:0043565">
    <property type="term" value="F:sequence-specific DNA binding"/>
    <property type="evidence" value="ECO:0007669"/>
    <property type="project" value="InterPro"/>
</dbReference>
<dbReference type="PANTHER" id="PTHR46796">
    <property type="entry name" value="HTH-TYPE TRANSCRIPTIONAL ACTIVATOR RHAS-RELATED"/>
    <property type="match status" value="1"/>
</dbReference>
<dbReference type="SUPFAM" id="SSF46689">
    <property type="entry name" value="Homeodomain-like"/>
    <property type="match status" value="2"/>
</dbReference>
<name>A0A261TTI4_9BORD</name>
<dbReference type="PRINTS" id="PR00032">
    <property type="entry name" value="HTHARAC"/>
</dbReference>
<dbReference type="Proteomes" id="UP000216885">
    <property type="component" value="Unassembled WGS sequence"/>
</dbReference>
<evidence type="ECO:0000313" key="6">
    <source>
        <dbReference type="Proteomes" id="UP000216885"/>
    </source>
</evidence>
<organism evidence="5 6">
    <name type="scientific">Bordetella genomosp. 4</name>
    <dbReference type="NCBI Taxonomy" id="463044"/>
    <lineage>
        <taxon>Bacteria</taxon>
        <taxon>Pseudomonadati</taxon>
        <taxon>Pseudomonadota</taxon>
        <taxon>Betaproteobacteria</taxon>
        <taxon>Burkholderiales</taxon>
        <taxon>Alcaligenaceae</taxon>
        <taxon>Bordetella</taxon>
    </lineage>
</organism>
<evidence type="ECO:0000256" key="2">
    <source>
        <dbReference type="ARBA" id="ARBA00023125"/>
    </source>
</evidence>
<evidence type="ECO:0000256" key="1">
    <source>
        <dbReference type="ARBA" id="ARBA00023015"/>
    </source>
</evidence>
<dbReference type="InterPro" id="IPR009057">
    <property type="entry name" value="Homeodomain-like_sf"/>
</dbReference>
<dbReference type="RefSeq" id="WP_094838776.1">
    <property type="nucleotide sequence ID" value="NZ_NEVQ01000020.1"/>
</dbReference>
<dbReference type="Gene3D" id="1.10.10.60">
    <property type="entry name" value="Homeodomain-like"/>
    <property type="match status" value="2"/>
</dbReference>